<protein>
    <submittedName>
        <fullName evidence="2">Uncharacterized protein</fullName>
    </submittedName>
</protein>
<name>A0A2H0BS26_9BACT</name>
<proteinExistence type="predicted"/>
<accession>A0A2H0BS26</accession>
<evidence type="ECO:0000313" key="2">
    <source>
        <dbReference type="EMBL" id="PIP60472.1"/>
    </source>
</evidence>
<sequence length="276" mass="30661">MAKKELLEKTTRPFSKYTNFPVIIGLSLFALALIELVTDSNFFYSSGLVHLFPVLLVLFIIINLVISYPFKDKLLKGFLHIHLFGLAWFGVIHIYEYIQSSNIYAKSDLLDMSVVLGYLFWIVLTIQANERCYGIIQKTGTMLKKILRISTLVLIGIAIVITATSNGLAEETIETLSLASVGLVWIFGVAAIFSYSRLKRTIPIFRGFSTYLTVAVLLVMLAAGFEFLEPTGLLLRFGILDAQVVYLSNAVFLAALSALAIGFGRLVKLPGVYKDL</sequence>
<feature type="transmembrane region" description="Helical" evidence="1">
    <location>
        <begin position="208"/>
        <end position="225"/>
    </location>
</feature>
<feature type="transmembrane region" description="Helical" evidence="1">
    <location>
        <begin position="175"/>
        <end position="196"/>
    </location>
</feature>
<evidence type="ECO:0000313" key="3">
    <source>
        <dbReference type="Proteomes" id="UP000231581"/>
    </source>
</evidence>
<organism evidence="2 3">
    <name type="scientific">Candidatus Uhrbacteria bacterium CG22_combo_CG10-13_8_21_14_all_47_17</name>
    <dbReference type="NCBI Taxonomy" id="1975041"/>
    <lineage>
        <taxon>Bacteria</taxon>
        <taxon>Candidatus Uhriibacteriota</taxon>
    </lineage>
</organism>
<feature type="transmembrane region" description="Helical" evidence="1">
    <location>
        <begin position="110"/>
        <end position="128"/>
    </location>
</feature>
<reference evidence="2 3" key="1">
    <citation type="submission" date="2017-09" db="EMBL/GenBank/DDBJ databases">
        <title>Depth-based differentiation of microbial function through sediment-hosted aquifers and enrichment of novel symbionts in the deep terrestrial subsurface.</title>
        <authorList>
            <person name="Probst A.J."/>
            <person name="Ladd B."/>
            <person name="Jarett J.K."/>
            <person name="Geller-Mcgrath D.E."/>
            <person name="Sieber C.M."/>
            <person name="Emerson J.B."/>
            <person name="Anantharaman K."/>
            <person name="Thomas B.C."/>
            <person name="Malmstrom R."/>
            <person name="Stieglmeier M."/>
            <person name="Klingl A."/>
            <person name="Woyke T."/>
            <person name="Ryan C.M."/>
            <person name="Banfield J.F."/>
        </authorList>
    </citation>
    <scope>NUCLEOTIDE SEQUENCE [LARGE SCALE GENOMIC DNA]</scope>
    <source>
        <strain evidence="2">CG22_combo_CG10-13_8_21_14_all_47_17</strain>
    </source>
</reference>
<feature type="transmembrane region" description="Helical" evidence="1">
    <location>
        <begin position="78"/>
        <end position="98"/>
    </location>
</feature>
<evidence type="ECO:0000256" key="1">
    <source>
        <dbReference type="SAM" id="Phobius"/>
    </source>
</evidence>
<dbReference type="Proteomes" id="UP000231581">
    <property type="component" value="Unassembled WGS sequence"/>
</dbReference>
<gene>
    <name evidence="2" type="ORF">COX00_03240</name>
</gene>
<dbReference type="EMBL" id="PCSZ01000062">
    <property type="protein sequence ID" value="PIP60472.1"/>
    <property type="molecule type" value="Genomic_DNA"/>
</dbReference>
<feature type="transmembrane region" description="Helical" evidence="1">
    <location>
        <begin position="149"/>
        <end position="169"/>
    </location>
</feature>
<keyword evidence="1" id="KW-1133">Transmembrane helix</keyword>
<keyword evidence="1" id="KW-0812">Transmembrane</keyword>
<keyword evidence="1" id="KW-0472">Membrane</keyword>
<feature type="transmembrane region" description="Helical" evidence="1">
    <location>
        <begin position="43"/>
        <end position="66"/>
    </location>
</feature>
<dbReference type="AlphaFoldDB" id="A0A2H0BS26"/>
<comment type="caution">
    <text evidence="2">The sequence shown here is derived from an EMBL/GenBank/DDBJ whole genome shotgun (WGS) entry which is preliminary data.</text>
</comment>
<feature type="transmembrane region" description="Helical" evidence="1">
    <location>
        <begin position="20"/>
        <end position="37"/>
    </location>
</feature>
<feature type="transmembrane region" description="Helical" evidence="1">
    <location>
        <begin position="245"/>
        <end position="267"/>
    </location>
</feature>